<evidence type="ECO:0008006" key="9">
    <source>
        <dbReference type="Google" id="ProtNLM"/>
    </source>
</evidence>
<proteinExistence type="predicted"/>
<dbReference type="VEuPathDB" id="FungiDB:H257_17134"/>
<keyword evidence="2 6" id="KW-0812">Transmembrane</keyword>
<dbReference type="EMBL" id="QUTF01010530">
    <property type="protein sequence ID" value="RHZ31794.1"/>
    <property type="molecule type" value="Genomic_DNA"/>
</dbReference>
<evidence type="ECO:0000256" key="4">
    <source>
        <dbReference type="ARBA" id="ARBA00022989"/>
    </source>
</evidence>
<dbReference type="InterPro" id="IPR050970">
    <property type="entry name" value="Cl_channel_volt-gated"/>
</dbReference>
<dbReference type="GO" id="GO:0016020">
    <property type="term" value="C:membrane"/>
    <property type="evidence" value="ECO:0007669"/>
    <property type="project" value="UniProtKB-SubCell"/>
</dbReference>
<evidence type="ECO:0000256" key="5">
    <source>
        <dbReference type="ARBA" id="ARBA00023136"/>
    </source>
</evidence>
<name>A0A3R6Y3K5_APHAT</name>
<sequence length="174" mass="19037">LQEADVHDDEATDDGRSHDAADAVYHHYVNLHSELQMEMEALINPNFGSVFRVESHPSQFAFSAQRCMGYFRRVYEDSSKRLEMLSCACAAGVAATFGTPFGGVLFSVEVTSSFYMVRNLPRSFFAALAGAVTIAFLVTDGQYGLFDRSAGLGITDTNFTKCVSAISENAIHLL</sequence>
<comment type="caution">
    <text evidence="7">The sequence shown here is derived from an EMBL/GenBank/DDBJ whole genome shotgun (WGS) entry which is preliminary data.</text>
</comment>
<protein>
    <recommendedName>
        <fullName evidence="9">Chloride channel protein</fullName>
    </recommendedName>
</protein>
<dbReference type="Pfam" id="PF00654">
    <property type="entry name" value="Voltage_CLC"/>
    <property type="match status" value="1"/>
</dbReference>
<evidence type="ECO:0000313" key="8">
    <source>
        <dbReference type="Proteomes" id="UP000286510"/>
    </source>
</evidence>
<feature type="transmembrane region" description="Helical" evidence="6">
    <location>
        <begin position="120"/>
        <end position="139"/>
    </location>
</feature>
<reference evidence="7 8" key="1">
    <citation type="submission" date="2018-08" db="EMBL/GenBank/DDBJ databases">
        <title>Aphanomyces genome sequencing and annotation.</title>
        <authorList>
            <person name="Minardi D."/>
            <person name="Oidtmann B."/>
            <person name="Van Der Giezen M."/>
            <person name="Studholme D.J."/>
        </authorList>
    </citation>
    <scope>NUCLEOTIDE SEQUENCE [LARGE SCALE GENOMIC DNA]</scope>
    <source>
        <strain evidence="7 8">FDL457</strain>
    </source>
</reference>
<evidence type="ECO:0000256" key="3">
    <source>
        <dbReference type="ARBA" id="ARBA00022737"/>
    </source>
</evidence>
<accession>A0A3R6Y3K5</accession>
<gene>
    <name evidence="7" type="ORF">DYB26_016110</name>
</gene>
<keyword evidence="3" id="KW-0677">Repeat</keyword>
<evidence type="ECO:0000313" key="7">
    <source>
        <dbReference type="EMBL" id="RHZ31794.1"/>
    </source>
</evidence>
<evidence type="ECO:0000256" key="2">
    <source>
        <dbReference type="ARBA" id="ARBA00022692"/>
    </source>
</evidence>
<dbReference type="InterPro" id="IPR001807">
    <property type="entry name" value="ClC"/>
</dbReference>
<feature type="transmembrane region" description="Helical" evidence="6">
    <location>
        <begin position="82"/>
        <end position="108"/>
    </location>
</feature>
<dbReference type="PANTHER" id="PTHR45720">
    <property type="entry name" value="CHLORIDE CHANNEL PROTEIN 2"/>
    <property type="match status" value="1"/>
</dbReference>
<dbReference type="InterPro" id="IPR014743">
    <property type="entry name" value="Cl-channel_core"/>
</dbReference>
<organism evidence="7 8">
    <name type="scientific">Aphanomyces astaci</name>
    <name type="common">Crayfish plague agent</name>
    <dbReference type="NCBI Taxonomy" id="112090"/>
    <lineage>
        <taxon>Eukaryota</taxon>
        <taxon>Sar</taxon>
        <taxon>Stramenopiles</taxon>
        <taxon>Oomycota</taxon>
        <taxon>Saprolegniomycetes</taxon>
        <taxon>Saprolegniales</taxon>
        <taxon>Verrucalvaceae</taxon>
        <taxon>Aphanomyces</taxon>
    </lineage>
</organism>
<evidence type="ECO:0000256" key="1">
    <source>
        <dbReference type="ARBA" id="ARBA00004141"/>
    </source>
</evidence>
<keyword evidence="4 6" id="KW-1133">Transmembrane helix</keyword>
<keyword evidence="5 6" id="KW-0472">Membrane</keyword>
<feature type="non-terminal residue" evidence="7">
    <location>
        <position position="1"/>
    </location>
</feature>
<dbReference type="Gene3D" id="1.10.3080.10">
    <property type="entry name" value="Clc chloride channel"/>
    <property type="match status" value="1"/>
</dbReference>
<comment type="subcellular location">
    <subcellularLocation>
        <location evidence="1">Membrane</location>
        <topology evidence="1">Multi-pass membrane protein</topology>
    </subcellularLocation>
</comment>
<evidence type="ECO:0000256" key="6">
    <source>
        <dbReference type="SAM" id="Phobius"/>
    </source>
</evidence>
<dbReference type="Proteomes" id="UP000286510">
    <property type="component" value="Unassembled WGS sequence"/>
</dbReference>
<dbReference type="AlphaFoldDB" id="A0A3R6Y3K5"/>
<dbReference type="GO" id="GO:0005247">
    <property type="term" value="F:voltage-gated chloride channel activity"/>
    <property type="evidence" value="ECO:0007669"/>
    <property type="project" value="TreeGrafter"/>
</dbReference>
<dbReference type="PANTHER" id="PTHR45720:SF10">
    <property type="entry name" value="CHLORIDE CHANNEL PROTEIN 2"/>
    <property type="match status" value="1"/>
</dbReference>
<dbReference type="SUPFAM" id="SSF81340">
    <property type="entry name" value="Clc chloride channel"/>
    <property type="match status" value="1"/>
</dbReference>